<dbReference type="AlphaFoldDB" id="A0A6J5E8F4"/>
<keyword evidence="7" id="KW-0560">Oxidoreductase</keyword>
<dbReference type="SUPFAM" id="SSF54373">
    <property type="entry name" value="FAD-linked reductases, C-terminal domain"/>
    <property type="match status" value="1"/>
</dbReference>
<dbReference type="PROSITE" id="PS51257">
    <property type="entry name" value="PROKAR_LIPOPROTEIN"/>
    <property type="match status" value="1"/>
</dbReference>
<dbReference type="EMBL" id="CADIKH010000019">
    <property type="protein sequence ID" value="CAB3761874.1"/>
    <property type="molecule type" value="Genomic_DNA"/>
</dbReference>
<evidence type="ECO:0000256" key="2">
    <source>
        <dbReference type="ARBA" id="ARBA00010790"/>
    </source>
</evidence>
<name>A0A6J5E8F4_9BURK</name>
<feature type="domain" description="Glucose-methanol-choline oxidoreductase N-terminal" evidence="6">
    <location>
        <begin position="85"/>
        <end position="108"/>
    </location>
</feature>
<evidence type="ECO:0000256" key="1">
    <source>
        <dbReference type="ARBA" id="ARBA00001974"/>
    </source>
</evidence>
<dbReference type="InterPro" id="IPR007867">
    <property type="entry name" value="GMC_OxRtase_C"/>
</dbReference>
<dbReference type="Proteomes" id="UP000494363">
    <property type="component" value="Unassembled WGS sequence"/>
</dbReference>
<dbReference type="PANTHER" id="PTHR11552">
    <property type="entry name" value="GLUCOSE-METHANOL-CHOLINE GMC OXIDOREDUCTASE"/>
    <property type="match status" value="1"/>
</dbReference>
<dbReference type="GO" id="GO:0008802">
    <property type="term" value="F:betaine-aldehyde dehydrogenase (NAD+) activity"/>
    <property type="evidence" value="ECO:0007669"/>
    <property type="project" value="UniProtKB-EC"/>
</dbReference>
<evidence type="ECO:0000256" key="4">
    <source>
        <dbReference type="ARBA" id="ARBA00022827"/>
    </source>
</evidence>
<dbReference type="GO" id="GO:0050660">
    <property type="term" value="F:flavin adenine dinucleotide binding"/>
    <property type="evidence" value="ECO:0007669"/>
    <property type="project" value="InterPro"/>
</dbReference>
<keyword evidence="3 5" id="KW-0285">Flavoprotein</keyword>
<dbReference type="InterPro" id="IPR000172">
    <property type="entry name" value="GMC_OxRdtase_N"/>
</dbReference>
<comment type="cofactor">
    <cofactor evidence="1">
        <name>FAD</name>
        <dbReference type="ChEBI" id="CHEBI:57692"/>
    </cofactor>
</comment>
<dbReference type="RefSeq" id="WP_175228342.1">
    <property type="nucleotide sequence ID" value="NZ_CADIKH010000019.1"/>
</dbReference>
<gene>
    <name evidence="7" type="primary">betA_1</name>
    <name evidence="7" type="ORF">LMG29542_04176</name>
</gene>
<accession>A0A6J5E8F4</accession>
<evidence type="ECO:0000313" key="8">
    <source>
        <dbReference type="Proteomes" id="UP000494363"/>
    </source>
</evidence>
<organism evidence="7 8">
    <name type="scientific">Paraburkholderia humisilvae</name>
    <dbReference type="NCBI Taxonomy" id="627669"/>
    <lineage>
        <taxon>Bacteria</taxon>
        <taxon>Pseudomonadati</taxon>
        <taxon>Pseudomonadota</taxon>
        <taxon>Betaproteobacteria</taxon>
        <taxon>Burkholderiales</taxon>
        <taxon>Burkholderiaceae</taxon>
        <taxon>Paraburkholderia</taxon>
    </lineage>
</organism>
<dbReference type="PANTHER" id="PTHR11552:SF147">
    <property type="entry name" value="CHOLINE DEHYDROGENASE, MITOCHONDRIAL"/>
    <property type="match status" value="1"/>
</dbReference>
<sequence>MGKSATRGAYEYVIIGAGSAGCVLAARLSESDANVLLLEAGPPDNDPNIWIPSGWPLLWHTERDYAFETVPQANAHGRKLFWPRGRTLGGSSSLNGMVYIRGHHSDYDAWANAGCIGWDYASVLPYFIRSEHYEGGANAYHGTGGPLNVSRIADRHPFCATAVQAAVDAGIPLNEDFNGATSLGVGFADLTVKNGRRHSAAAAFLSTAGARPNLHILTGAQVTRLTLPYYAPGLTGPLNAWTLAAGMVRPTSRGSLRVISNDASVAPLIDPNIFATDDDLLAMESAVRLCLDIGEHATLSAWRKAEVYPGRGVRSRSTLRDFIRQSAVTYHHQVGTCKMGIGGDAVVDPQLRVHGLSGLRVVDASIMPTVISGNTNAPTIMIAEKAADMIRSTAT</sequence>
<dbReference type="Gene3D" id="3.50.50.60">
    <property type="entry name" value="FAD/NAD(P)-binding domain"/>
    <property type="match status" value="2"/>
</dbReference>
<proteinExistence type="inferred from homology"/>
<evidence type="ECO:0000259" key="6">
    <source>
        <dbReference type="PROSITE" id="PS00623"/>
    </source>
</evidence>
<keyword evidence="4 5" id="KW-0274">FAD</keyword>
<protein>
    <submittedName>
        <fullName evidence="7">Oxygen-dependent choline dehydrogenase</fullName>
        <ecNumber evidence="7">1.2.1.8</ecNumber>
    </submittedName>
</protein>
<dbReference type="EC" id="1.2.1.8" evidence="7"/>
<dbReference type="GO" id="GO:0016614">
    <property type="term" value="F:oxidoreductase activity, acting on CH-OH group of donors"/>
    <property type="evidence" value="ECO:0007669"/>
    <property type="project" value="InterPro"/>
</dbReference>
<dbReference type="InterPro" id="IPR036188">
    <property type="entry name" value="FAD/NAD-bd_sf"/>
</dbReference>
<dbReference type="Gene3D" id="3.30.560.10">
    <property type="entry name" value="Glucose Oxidase, domain 3"/>
    <property type="match status" value="2"/>
</dbReference>
<evidence type="ECO:0000313" key="7">
    <source>
        <dbReference type="EMBL" id="CAB3761874.1"/>
    </source>
</evidence>
<dbReference type="SUPFAM" id="SSF51905">
    <property type="entry name" value="FAD/NAD(P)-binding domain"/>
    <property type="match status" value="1"/>
</dbReference>
<evidence type="ECO:0000256" key="3">
    <source>
        <dbReference type="ARBA" id="ARBA00022630"/>
    </source>
</evidence>
<dbReference type="InterPro" id="IPR012132">
    <property type="entry name" value="GMC_OxRdtase"/>
</dbReference>
<dbReference type="Pfam" id="PF00732">
    <property type="entry name" value="GMC_oxred_N"/>
    <property type="match status" value="1"/>
</dbReference>
<comment type="similarity">
    <text evidence="2 5">Belongs to the GMC oxidoreductase family.</text>
</comment>
<dbReference type="PROSITE" id="PS00623">
    <property type="entry name" value="GMC_OXRED_1"/>
    <property type="match status" value="1"/>
</dbReference>
<evidence type="ECO:0000256" key="5">
    <source>
        <dbReference type="RuleBase" id="RU003968"/>
    </source>
</evidence>
<keyword evidence="8" id="KW-1185">Reference proteome</keyword>
<reference evidence="7 8" key="1">
    <citation type="submission" date="2020-04" db="EMBL/GenBank/DDBJ databases">
        <authorList>
            <person name="De Canck E."/>
        </authorList>
    </citation>
    <scope>NUCLEOTIDE SEQUENCE [LARGE SCALE GENOMIC DNA]</scope>
    <source>
        <strain evidence="7 8">LMG 29542</strain>
    </source>
</reference>
<dbReference type="Pfam" id="PF05199">
    <property type="entry name" value="GMC_oxred_C"/>
    <property type="match status" value="1"/>
</dbReference>